<dbReference type="AlphaFoldDB" id="A0A9E2NZK5"/>
<reference evidence="1" key="2">
    <citation type="submission" date="2021-04" db="EMBL/GenBank/DDBJ databases">
        <authorList>
            <person name="Gilroy R."/>
        </authorList>
    </citation>
    <scope>NUCLEOTIDE SEQUENCE</scope>
    <source>
        <strain evidence="1">Gambia15-2214</strain>
    </source>
</reference>
<accession>A0A9E2NZK5</accession>
<evidence type="ECO:0000313" key="1">
    <source>
        <dbReference type="EMBL" id="MBU3850742.1"/>
    </source>
</evidence>
<evidence type="ECO:0000313" key="2">
    <source>
        <dbReference type="Proteomes" id="UP000823914"/>
    </source>
</evidence>
<organism evidence="1 2">
    <name type="scientific">Candidatus Treponema excrementipullorum</name>
    <dbReference type="NCBI Taxonomy" id="2838768"/>
    <lineage>
        <taxon>Bacteria</taxon>
        <taxon>Pseudomonadati</taxon>
        <taxon>Spirochaetota</taxon>
        <taxon>Spirochaetia</taxon>
        <taxon>Spirochaetales</taxon>
        <taxon>Treponemataceae</taxon>
        <taxon>Treponema</taxon>
    </lineage>
</organism>
<dbReference type="Proteomes" id="UP000823914">
    <property type="component" value="Unassembled WGS sequence"/>
</dbReference>
<protein>
    <submittedName>
        <fullName evidence="1">Uncharacterized protein</fullName>
    </submittedName>
</protein>
<comment type="caution">
    <text evidence="1">The sequence shown here is derived from an EMBL/GenBank/DDBJ whole genome shotgun (WGS) entry which is preliminary data.</text>
</comment>
<name>A0A9E2NZK5_9SPIR</name>
<dbReference type="EMBL" id="JAHLFV010000213">
    <property type="protein sequence ID" value="MBU3850742.1"/>
    <property type="molecule type" value="Genomic_DNA"/>
</dbReference>
<proteinExistence type="predicted"/>
<gene>
    <name evidence="1" type="ORF">IAA16_09265</name>
</gene>
<sequence>MNTTVTITVDSEVYEDFCKVLKFSRETEQTLIENYMLRYIIDTYKKNSKPIPQKITTEYKIKSRIASWVKHPEQINHRILKAFFYLHEKYGTVTLDGMKMLCSQKDTDFYVKTFESNYASMKTESGHNHGKVFEDDKEKVWIAPEVEVFVMSYKSEFLEE</sequence>
<reference evidence="1" key="1">
    <citation type="journal article" date="2021" name="PeerJ">
        <title>Extensive microbial diversity within the chicken gut microbiome revealed by metagenomics and culture.</title>
        <authorList>
            <person name="Gilroy R."/>
            <person name="Ravi A."/>
            <person name="Getino M."/>
            <person name="Pursley I."/>
            <person name="Horton D.L."/>
            <person name="Alikhan N.F."/>
            <person name="Baker D."/>
            <person name="Gharbi K."/>
            <person name="Hall N."/>
            <person name="Watson M."/>
            <person name="Adriaenssens E.M."/>
            <person name="Foster-Nyarko E."/>
            <person name="Jarju S."/>
            <person name="Secka A."/>
            <person name="Antonio M."/>
            <person name="Oren A."/>
            <person name="Chaudhuri R.R."/>
            <person name="La Ragione R."/>
            <person name="Hildebrand F."/>
            <person name="Pallen M.J."/>
        </authorList>
    </citation>
    <scope>NUCLEOTIDE SEQUENCE</scope>
    <source>
        <strain evidence="1">Gambia15-2214</strain>
    </source>
</reference>